<dbReference type="InterPro" id="IPR008011">
    <property type="entry name" value="Complex1_LYR_dom"/>
</dbReference>
<feature type="region of interest" description="Disordered" evidence="2">
    <location>
        <begin position="105"/>
        <end position="170"/>
    </location>
</feature>
<reference evidence="4" key="2">
    <citation type="journal article" date="2006" name="PLoS Pathog.">
        <title>New perspectives on host-parasite interplay by comparative transcriptomic and proteomic analyses of Schistosoma japonicum.</title>
        <authorList>
            <person name="Liu F."/>
            <person name="Lu J."/>
            <person name="Hu W."/>
            <person name="Wang S.Y."/>
            <person name="Cui S.J."/>
            <person name="Chi M."/>
            <person name="Yan Q."/>
            <person name="Wang X.R."/>
            <person name="Song H.D."/>
            <person name="Xu X.N."/>
            <person name="Wang J.J."/>
            <person name="Zhang X.L."/>
            <person name="Zhang X."/>
            <person name="Wang Z.Q."/>
            <person name="Xue C.L."/>
            <person name="Brindley P.J."/>
            <person name="McManus D.P."/>
            <person name="Yang P.Y."/>
            <person name="Feng Z."/>
            <person name="Chen Z."/>
            <person name="Han Z.G."/>
        </authorList>
    </citation>
    <scope>NUCLEOTIDE SEQUENCE</scope>
</reference>
<dbReference type="AlphaFoldDB" id="Q5DD89"/>
<sequence>MASNVVKSLKTRSRVLSLYRRIFRIAQTWKAQSGLNDDSFRESTYMKDEARTLFRQNAHITDQKEIENHIKEAETRIDLTLHYGTPYPRLINLPANTLAAHIMATSSPKKKSTTIASSSSSTSTGDSFVKNNGDSVKEKTRISRRTERALSNSVPNYLKSYTYRPKKEDN</sequence>
<evidence type="ECO:0000313" key="4">
    <source>
        <dbReference type="EMBL" id="AAW26217.1"/>
    </source>
</evidence>
<feature type="compositionally biased region" description="Low complexity" evidence="2">
    <location>
        <begin position="113"/>
        <end position="124"/>
    </location>
</feature>
<dbReference type="InterPro" id="IPR045294">
    <property type="entry name" value="Complex1_LYR_LYRM1"/>
</dbReference>
<reference evidence="4" key="1">
    <citation type="submission" date="2004-11" db="EMBL/GenBank/DDBJ databases">
        <title>The full-length cDNA sequences of Schistosoma japonicum genes.</title>
        <authorList>
            <person name="Han Z."/>
        </authorList>
    </citation>
    <scope>NUCLEOTIDE SEQUENCE</scope>
</reference>
<dbReference type="PANTHER" id="PTHR14273">
    <property type="entry name" value="LYR MOTIF-CONTAINING PROTEIN 1"/>
    <property type="match status" value="1"/>
</dbReference>
<organism evidence="4">
    <name type="scientific">Schistosoma japonicum</name>
    <name type="common">Blood fluke</name>
    <dbReference type="NCBI Taxonomy" id="6182"/>
    <lineage>
        <taxon>Eukaryota</taxon>
        <taxon>Metazoa</taxon>
        <taxon>Spiralia</taxon>
        <taxon>Lophotrochozoa</taxon>
        <taxon>Platyhelminthes</taxon>
        <taxon>Trematoda</taxon>
        <taxon>Digenea</taxon>
        <taxon>Strigeidida</taxon>
        <taxon>Schistosomatoidea</taxon>
        <taxon>Schistosomatidae</taxon>
        <taxon>Schistosoma</taxon>
    </lineage>
</organism>
<feature type="domain" description="Complex 1 LYR protein" evidence="3">
    <location>
        <begin position="14"/>
        <end position="78"/>
    </location>
</feature>
<evidence type="ECO:0000256" key="1">
    <source>
        <dbReference type="ARBA" id="ARBA00009508"/>
    </source>
</evidence>
<dbReference type="GO" id="GO:0005739">
    <property type="term" value="C:mitochondrion"/>
    <property type="evidence" value="ECO:0007669"/>
    <property type="project" value="TreeGrafter"/>
</dbReference>
<comment type="similarity">
    <text evidence="1">Belongs to the complex I LYR family.</text>
</comment>
<feature type="compositionally biased region" description="Polar residues" evidence="2">
    <location>
        <begin position="125"/>
        <end position="134"/>
    </location>
</feature>
<dbReference type="InterPro" id="IPR040330">
    <property type="entry name" value="LYRM1"/>
</dbReference>
<proteinExistence type="evidence at transcript level"/>
<accession>Q5DD89</accession>
<feature type="compositionally biased region" description="Basic and acidic residues" evidence="2">
    <location>
        <begin position="135"/>
        <end position="148"/>
    </location>
</feature>
<evidence type="ECO:0000256" key="2">
    <source>
        <dbReference type="SAM" id="MobiDB-lite"/>
    </source>
</evidence>
<evidence type="ECO:0000259" key="3">
    <source>
        <dbReference type="Pfam" id="PF05347"/>
    </source>
</evidence>
<dbReference type="CDD" id="cd20261">
    <property type="entry name" value="Complex1_LYR_LYRM1"/>
    <property type="match status" value="1"/>
</dbReference>
<protein>
    <submittedName>
        <fullName evidence="4">SJCHGC04934 protein</fullName>
    </submittedName>
</protein>
<dbReference type="Pfam" id="PF05347">
    <property type="entry name" value="Complex1_LYR"/>
    <property type="match status" value="1"/>
</dbReference>
<dbReference type="EMBL" id="AY814485">
    <property type="protein sequence ID" value="AAW26217.1"/>
    <property type="molecule type" value="mRNA"/>
</dbReference>
<name>Q5DD89_SCHJA</name>
<dbReference type="PANTHER" id="PTHR14273:SF0">
    <property type="entry name" value="LYR MOTIF-CONTAINING PROTEIN 1"/>
    <property type="match status" value="1"/>
</dbReference>